<comment type="caution">
    <text evidence="5">The sequence shown here is derived from an EMBL/GenBank/DDBJ whole genome shotgun (WGS) entry which is preliminary data.</text>
</comment>
<keyword evidence="6" id="KW-1185">Reference proteome</keyword>
<keyword evidence="2" id="KW-0328">Glycosyltransferase</keyword>
<dbReference type="FunFam" id="3.40.50.2000:FF:000037">
    <property type="entry name" value="Glycosyltransferase"/>
    <property type="match status" value="1"/>
</dbReference>
<evidence type="ECO:0000256" key="2">
    <source>
        <dbReference type="ARBA" id="ARBA00022676"/>
    </source>
</evidence>
<dbReference type="CDD" id="cd03784">
    <property type="entry name" value="GT1_Gtf-like"/>
    <property type="match status" value="1"/>
</dbReference>
<organism evidence="5 6">
    <name type="scientific">Acorus calamus</name>
    <name type="common">Sweet flag</name>
    <dbReference type="NCBI Taxonomy" id="4465"/>
    <lineage>
        <taxon>Eukaryota</taxon>
        <taxon>Viridiplantae</taxon>
        <taxon>Streptophyta</taxon>
        <taxon>Embryophyta</taxon>
        <taxon>Tracheophyta</taxon>
        <taxon>Spermatophyta</taxon>
        <taxon>Magnoliopsida</taxon>
        <taxon>Liliopsida</taxon>
        <taxon>Acoraceae</taxon>
        <taxon>Acorus</taxon>
    </lineage>
</organism>
<reference evidence="5" key="2">
    <citation type="submission" date="2023-06" db="EMBL/GenBank/DDBJ databases">
        <authorList>
            <person name="Ma L."/>
            <person name="Liu K.-W."/>
            <person name="Li Z."/>
            <person name="Hsiao Y.-Y."/>
            <person name="Qi Y."/>
            <person name="Fu T."/>
            <person name="Tang G."/>
            <person name="Zhang D."/>
            <person name="Sun W.-H."/>
            <person name="Liu D.-K."/>
            <person name="Li Y."/>
            <person name="Chen G.-Z."/>
            <person name="Liu X.-D."/>
            <person name="Liao X.-Y."/>
            <person name="Jiang Y.-T."/>
            <person name="Yu X."/>
            <person name="Hao Y."/>
            <person name="Huang J."/>
            <person name="Zhao X.-W."/>
            <person name="Ke S."/>
            <person name="Chen Y.-Y."/>
            <person name="Wu W.-L."/>
            <person name="Hsu J.-L."/>
            <person name="Lin Y.-F."/>
            <person name="Huang M.-D."/>
            <person name="Li C.-Y."/>
            <person name="Huang L."/>
            <person name="Wang Z.-W."/>
            <person name="Zhao X."/>
            <person name="Zhong W.-Y."/>
            <person name="Peng D.-H."/>
            <person name="Ahmad S."/>
            <person name="Lan S."/>
            <person name="Zhang J.-S."/>
            <person name="Tsai W.-C."/>
            <person name="Van De Peer Y."/>
            <person name="Liu Z.-J."/>
        </authorList>
    </citation>
    <scope>NUCLEOTIDE SEQUENCE</scope>
    <source>
        <strain evidence="5">CP</strain>
        <tissue evidence="5">Leaves</tissue>
    </source>
</reference>
<reference evidence="5" key="1">
    <citation type="journal article" date="2023" name="Nat. Commun.">
        <title>Diploid and tetraploid genomes of Acorus and the evolution of monocots.</title>
        <authorList>
            <person name="Ma L."/>
            <person name="Liu K.W."/>
            <person name="Li Z."/>
            <person name="Hsiao Y.Y."/>
            <person name="Qi Y."/>
            <person name="Fu T."/>
            <person name="Tang G.D."/>
            <person name="Zhang D."/>
            <person name="Sun W.H."/>
            <person name="Liu D.K."/>
            <person name="Li Y."/>
            <person name="Chen G.Z."/>
            <person name="Liu X.D."/>
            <person name="Liao X.Y."/>
            <person name="Jiang Y.T."/>
            <person name="Yu X."/>
            <person name="Hao Y."/>
            <person name="Huang J."/>
            <person name="Zhao X.W."/>
            <person name="Ke S."/>
            <person name="Chen Y.Y."/>
            <person name="Wu W.L."/>
            <person name="Hsu J.L."/>
            <person name="Lin Y.F."/>
            <person name="Huang M.D."/>
            <person name="Li C.Y."/>
            <person name="Huang L."/>
            <person name="Wang Z.W."/>
            <person name="Zhao X."/>
            <person name="Zhong W.Y."/>
            <person name="Peng D.H."/>
            <person name="Ahmad S."/>
            <person name="Lan S."/>
            <person name="Zhang J.S."/>
            <person name="Tsai W.C."/>
            <person name="Van de Peer Y."/>
            <person name="Liu Z.J."/>
        </authorList>
    </citation>
    <scope>NUCLEOTIDE SEQUENCE</scope>
    <source>
        <strain evidence="5">CP</strain>
    </source>
</reference>
<dbReference type="Pfam" id="PF00201">
    <property type="entry name" value="UDPGT"/>
    <property type="match status" value="1"/>
</dbReference>
<dbReference type="SUPFAM" id="SSF53756">
    <property type="entry name" value="UDP-Glycosyltransferase/glycogen phosphorylase"/>
    <property type="match status" value="1"/>
</dbReference>
<evidence type="ECO:0000256" key="4">
    <source>
        <dbReference type="SAM" id="MobiDB-lite"/>
    </source>
</evidence>
<proteinExistence type="inferred from homology"/>
<feature type="region of interest" description="Disordered" evidence="4">
    <location>
        <begin position="448"/>
        <end position="467"/>
    </location>
</feature>
<name>A0AAV9DGW1_ACOCL</name>
<dbReference type="PANTHER" id="PTHR48049:SF60">
    <property type="entry name" value="UDP-GLYCOSYLTRANSFERASE 91B1"/>
    <property type="match status" value="1"/>
</dbReference>
<protein>
    <submittedName>
        <fullName evidence="5">UDP-rhamnose:rhamnosyltransferase 1</fullName>
    </submittedName>
</protein>
<dbReference type="AlphaFoldDB" id="A0AAV9DGW1"/>
<accession>A0AAV9DGW1</accession>
<comment type="similarity">
    <text evidence="1">Belongs to the UDP-glycosyltransferase family.</text>
</comment>
<evidence type="ECO:0000313" key="5">
    <source>
        <dbReference type="EMBL" id="KAK1300150.1"/>
    </source>
</evidence>
<dbReference type="GO" id="GO:0035251">
    <property type="term" value="F:UDP-glucosyltransferase activity"/>
    <property type="evidence" value="ECO:0007669"/>
    <property type="project" value="InterPro"/>
</dbReference>
<evidence type="ECO:0000256" key="1">
    <source>
        <dbReference type="ARBA" id="ARBA00009995"/>
    </source>
</evidence>
<evidence type="ECO:0000256" key="3">
    <source>
        <dbReference type="ARBA" id="ARBA00022679"/>
    </source>
</evidence>
<gene>
    <name evidence="5" type="primary">GT4</name>
    <name evidence="5" type="ORF">QJS10_CPB13g00248</name>
</gene>
<dbReference type="InterPro" id="IPR050481">
    <property type="entry name" value="UDP-glycosyltransf_plant"/>
</dbReference>
<dbReference type="EMBL" id="JAUJYO010000013">
    <property type="protein sequence ID" value="KAK1300150.1"/>
    <property type="molecule type" value="Genomic_DNA"/>
</dbReference>
<dbReference type="InterPro" id="IPR002213">
    <property type="entry name" value="UDP_glucos_trans"/>
</dbReference>
<dbReference type="Gene3D" id="3.40.50.2000">
    <property type="entry name" value="Glycogen Phosphorylase B"/>
    <property type="match status" value="2"/>
</dbReference>
<dbReference type="Proteomes" id="UP001180020">
    <property type="component" value="Unassembled WGS sequence"/>
</dbReference>
<keyword evidence="3" id="KW-0808">Transferase</keyword>
<evidence type="ECO:0000313" key="6">
    <source>
        <dbReference type="Proteomes" id="UP001180020"/>
    </source>
</evidence>
<dbReference type="FunFam" id="3.40.50.2000:FF:000088">
    <property type="entry name" value="Glycosyltransferase"/>
    <property type="match status" value="1"/>
</dbReference>
<sequence length="497" mass="54833">MAAAADHDNDPKLHLVMFPWLASGHLIPFLELSKALAKKGHTISYITTPRNLTRLPPNLSHLINLIGFPLPAVNHLPSDVDLTIDLPSNYLRPYLRIAYDALEPQLSAFLDSSSPDWLILDYAPYWAARVARARGVRCAFFSLFSASCLTFYGTPSALVGGEGARTTPEELTVSPDWIPFPSPVVYRPHEARKIFNPDEARDNSGVSEAYRFSVVIADCDIVAVRSCGELERDYLKLLETYMYHKPVIPLGLLPPVVPDRTDSTWDDIFEWLERQKSGSVVYAAFGSEAKLSVEQVRRIAVGLESSELPFIWAFRRPQSVPDRVDVLPEGFADMVGARGIVCEGWAPQVNVLAHPSVGGFLTHVGWNSIVEGLQHGRVLALLPLMYDQGLNARFISERRAGVEVPRNEEDGSFTSEDIAATLRMVMVEEEGEEFRAAAKEMGRVPPLEFDEADNSHANGGEDEANADTLEVGDAGGVAIELPHDGDEEFVEGGLRRT</sequence>
<dbReference type="PANTHER" id="PTHR48049">
    <property type="entry name" value="GLYCOSYLTRANSFERASE"/>
    <property type="match status" value="1"/>
</dbReference>